<dbReference type="Pfam" id="PF03995">
    <property type="entry name" value="Inhibitor_I36"/>
    <property type="match status" value="1"/>
</dbReference>
<sequence length="120" mass="13192">MATPAMAAPGGCPSGQTCLWKDINYTTGGVDWIYFVYTNGANDLRNYQWSFNGTVNDNVSSWYNNGNTEASFIFDNLNFQGQLSYLPIKFGRDNLGNASDRATSAGFRFCLNNPTSAKCV</sequence>
<organism evidence="1 2">
    <name type="scientific">Microbacterium testaceum</name>
    <name type="common">Aureobacterium testaceum</name>
    <name type="synonym">Brevibacterium testaceum</name>
    <dbReference type="NCBI Taxonomy" id="2033"/>
    <lineage>
        <taxon>Bacteria</taxon>
        <taxon>Bacillati</taxon>
        <taxon>Actinomycetota</taxon>
        <taxon>Actinomycetes</taxon>
        <taxon>Micrococcales</taxon>
        <taxon>Microbacteriaceae</taxon>
        <taxon>Microbacterium</taxon>
    </lineage>
</organism>
<name>A0A4Y3QQ22_MICTE</name>
<gene>
    <name evidence="1" type="ORF">MTE01_32260</name>
</gene>
<dbReference type="EMBL" id="BJML01000015">
    <property type="protein sequence ID" value="GEB47281.1"/>
    <property type="molecule type" value="Genomic_DNA"/>
</dbReference>
<accession>A0A4Y3QQ22</accession>
<evidence type="ECO:0008006" key="3">
    <source>
        <dbReference type="Google" id="ProtNLM"/>
    </source>
</evidence>
<dbReference type="Gene3D" id="2.60.20.10">
    <property type="entry name" value="Crystallins"/>
    <property type="match status" value="1"/>
</dbReference>
<evidence type="ECO:0000313" key="1">
    <source>
        <dbReference type="EMBL" id="GEB47281.1"/>
    </source>
</evidence>
<comment type="caution">
    <text evidence="1">The sequence shown here is derived from an EMBL/GenBank/DDBJ whole genome shotgun (WGS) entry which is preliminary data.</text>
</comment>
<reference evidence="1 2" key="1">
    <citation type="submission" date="2019-06" db="EMBL/GenBank/DDBJ databases">
        <title>Whole genome shotgun sequence of Microbacterium testaceum NBRC 12675.</title>
        <authorList>
            <person name="Hosoyama A."/>
            <person name="Uohara A."/>
            <person name="Ohji S."/>
            <person name="Ichikawa N."/>
        </authorList>
    </citation>
    <scope>NUCLEOTIDE SEQUENCE [LARGE SCALE GENOMIC DNA]</scope>
    <source>
        <strain evidence="1 2">NBRC 12675</strain>
    </source>
</reference>
<proteinExistence type="predicted"/>
<dbReference type="Proteomes" id="UP000319525">
    <property type="component" value="Unassembled WGS sequence"/>
</dbReference>
<protein>
    <recommendedName>
        <fullName evidence="3">Peptidase inhibitor family I36</fullName>
    </recommendedName>
</protein>
<evidence type="ECO:0000313" key="2">
    <source>
        <dbReference type="Proteomes" id="UP000319525"/>
    </source>
</evidence>
<dbReference type="AlphaFoldDB" id="A0A4Y3QQ22"/>